<dbReference type="SUPFAM" id="SSF111331">
    <property type="entry name" value="NAD kinase/diacylglycerol kinase-like"/>
    <property type="match status" value="1"/>
</dbReference>
<dbReference type="GO" id="GO:0003951">
    <property type="term" value="F:NAD+ kinase activity"/>
    <property type="evidence" value="ECO:0007669"/>
    <property type="project" value="InterPro"/>
</dbReference>
<dbReference type="Proteomes" id="UP000789342">
    <property type="component" value="Unassembled WGS sequence"/>
</dbReference>
<evidence type="ECO:0000256" key="7">
    <source>
        <dbReference type="ARBA" id="ARBA00023027"/>
    </source>
</evidence>
<dbReference type="InterPro" id="IPR002504">
    <property type="entry name" value="NADK"/>
</dbReference>
<keyword evidence="9" id="KW-1185">Reference proteome</keyword>
<keyword evidence="6" id="KW-0521">NADP</keyword>
<protein>
    <submittedName>
        <fullName evidence="8">10942_t:CDS:1</fullName>
    </submittedName>
</protein>
<dbReference type="InterPro" id="IPR017438">
    <property type="entry name" value="ATP-NAD_kinase_N"/>
</dbReference>
<gene>
    <name evidence="8" type="ORF">AMORRO_LOCUS174</name>
</gene>
<sequence length="389" mass="43955">MIVRFFYASKISKRNVFQSITRKHDALPHLRKYSSTTKLPNKVQFVLSKMEREKNVTREIQPILGTPTTEINQIFWSKDEGNLKLEWVDPPRSVLIVKKPSSEPTSKAFTELVKWFHDAHPDLNIIVESDVAEEFRNEFPFVHVAPPENKYEYTRVVDFVITLGGDGTILHVSSLFEEAVPPAISDLIKGGISLLLRMRLTCALWTAEKKRVVKDGQEIGDLQAMNEVNLHRGRYPHLAAISCYVNEQFLTEAVADGLIVATPTGSTAYSLSAGMYPFRGPIIHPSVQGFLLTPICPRSLSFRPVLIPQTAKIQLKISKVCRSPTEITVDGREICMLNKGDFLEVQASSYPMPCVNRVEEGVDWVKDINNLLKWNQNFVNKQLLIHGLS</sequence>
<keyword evidence="7" id="KW-0520">NAD</keyword>
<evidence type="ECO:0000313" key="8">
    <source>
        <dbReference type="EMBL" id="CAG8439553.1"/>
    </source>
</evidence>
<dbReference type="FunFam" id="2.60.200.30:FF:000009">
    <property type="entry name" value="Poly(P)/ATP NAD kinase"/>
    <property type="match status" value="1"/>
</dbReference>
<evidence type="ECO:0000256" key="5">
    <source>
        <dbReference type="ARBA" id="ARBA00022840"/>
    </source>
</evidence>
<dbReference type="Gene3D" id="3.40.50.10330">
    <property type="entry name" value="Probable inorganic polyphosphate/atp-NAD kinase, domain 1"/>
    <property type="match status" value="1"/>
</dbReference>
<keyword evidence="4" id="KW-0418">Kinase</keyword>
<dbReference type="GO" id="GO:0006741">
    <property type="term" value="P:NADP+ biosynthetic process"/>
    <property type="evidence" value="ECO:0007669"/>
    <property type="project" value="InterPro"/>
</dbReference>
<organism evidence="8 9">
    <name type="scientific">Acaulospora morrowiae</name>
    <dbReference type="NCBI Taxonomy" id="94023"/>
    <lineage>
        <taxon>Eukaryota</taxon>
        <taxon>Fungi</taxon>
        <taxon>Fungi incertae sedis</taxon>
        <taxon>Mucoromycota</taxon>
        <taxon>Glomeromycotina</taxon>
        <taxon>Glomeromycetes</taxon>
        <taxon>Diversisporales</taxon>
        <taxon>Acaulosporaceae</taxon>
        <taxon>Acaulospora</taxon>
    </lineage>
</organism>
<dbReference type="AlphaFoldDB" id="A0A9N8YQ74"/>
<evidence type="ECO:0000313" key="9">
    <source>
        <dbReference type="Proteomes" id="UP000789342"/>
    </source>
</evidence>
<dbReference type="Gene3D" id="2.60.200.30">
    <property type="entry name" value="Probable inorganic polyphosphate/atp-NAD kinase, domain 2"/>
    <property type="match status" value="1"/>
</dbReference>
<dbReference type="Pfam" id="PF20143">
    <property type="entry name" value="NAD_kinase_C"/>
    <property type="match status" value="1"/>
</dbReference>
<dbReference type="Pfam" id="PF01513">
    <property type="entry name" value="NAD_kinase"/>
    <property type="match status" value="1"/>
</dbReference>
<dbReference type="PANTHER" id="PTHR20275">
    <property type="entry name" value="NAD KINASE"/>
    <property type="match status" value="1"/>
</dbReference>
<proteinExistence type="inferred from homology"/>
<name>A0A9N8YQ74_9GLOM</name>
<accession>A0A9N8YQ74</accession>
<keyword evidence="5" id="KW-0067">ATP-binding</keyword>
<evidence type="ECO:0000256" key="6">
    <source>
        <dbReference type="ARBA" id="ARBA00022857"/>
    </source>
</evidence>
<keyword evidence="3" id="KW-0547">Nucleotide-binding</keyword>
<evidence type="ECO:0000256" key="2">
    <source>
        <dbReference type="ARBA" id="ARBA00022679"/>
    </source>
</evidence>
<evidence type="ECO:0000256" key="3">
    <source>
        <dbReference type="ARBA" id="ARBA00022741"/>
    </source>
</evidence>
<dbReference type="InterPro" id="IPR016064">
    <property type="entry name" value="NAD/diacylglycerol_kinase_sf"/>
</dbReference>
<comment type="caution">
    <text evidence="8">The sequence shown here is derived from an EMBL/GenBank/DDBJ whole genome shotgun (WGS) entry which is preliminary data.</text>
</comment>
<dbReference type="HAMAP" id="MF_00361">
    <property type="entry name" value="NAD_kinase"/>
    <property type="match status" value="1"/>
</dbReference>
<reference evidence="8" key="1">
    <citation type="submission" date="2021-06" db="EMBL/GenBank/DDBJ databases">
        <authorList>
            <person name="Kallberg Y."/>
            <person name="Tangrot J."/>
            <person name="Rosling A."/>
        </authorList>
    </citation>
    <scope>NUCLEOTIDE SEQUENCE</scope>
    <source>
        <strain evidence="8">CL551</strain>
    </source>
</reference>
<dbReference type="GO" id="GO:0005524">
    <property type="term" value="F:ATP binding"/>
    <property type="evidence" value="ECO:0007669"/>
    <property type="project" value="UniProtKB-KW"/>
</dbReference>
<keyword evidence="2" id="KW-0808">Transferase</keyword>
<evidence type="ECO:0000256" key="1">
    <source>
        <dbReference type="ARBA" id="ARBA00010995"/>
    </source>
</evidence>
<dbReference type="PANTHER" id="PTHR20275:SF26">
    <property type="entry name" value="NADH KINASE POS5, MITOCHONDRIAL"/>
    <property type="match status" value="1"/>
</dbReference>
<comment type="similarity">
    <text evidence="1">Belongs to the NAD kinase family.</text>
</comment>
<dbReference type="GO" id="GO:0019674">
    <property type="term" value="P:NAD+ metabolic process"/>
    <property type="evidence" value="ECO:0007669"/>
    <property type="project" value="InterPro"/>
</dbReference>
<dbReference type="InterPro" id="IPR017437">
    <property type="entry name" value="ATP-NAD_kinase_PpnK-typ_C"/>
</dbReference>
<dbReference type="EMBL" id="CAJVPV010000039">
    <property type="protein sequence ID" value="CAG8439553.1"/>
    <property type="molecule type" value="Genomic_DNA"/>
</dbReference>
<evidence type="ECO:0000256" key="4">
    <source>
        <dbReference type="ARBA" id="ARBA00022777"/>
    </source>
</evidence>
<dbReference type="OrthoDB" id="24581at2759"/>